<proteinExistence type="predicted"/>
<accession>A0A6G1VNK0</accession>
<sequence length="139" mass="16213">MERIVLDTNCLIQSISPRSPYRRIWDSFFDGTNLLCVTTSILNEYEEILNLLTNEETAKYIIDAIVSNPYTIFITVYFDFNLIQKDPDDNKFVDCAITAGARYIVTEDHHYDVIKWKEFPGLDVVGLDEFLRHLLKINL</sequence>
<dbReference type="OrthoDB" id="9802590at2"/>
<name>A0A6G1VNK0_9BACT</name>
<dbReference type="PANTHER" id="PTHR34610">
    <property type="entry name" value="SSL7007 PROTEIN"/>
    <property type="match status" value="1"/>
</dbReference>
<dbReference type="Pfam" id="PF13470">
    <property type="entry name" value="PIN_3"/>
    <property type="match status" value="1"/>
</dbReference>
<dbReference type="SUPFAM" id="SSF88723">
    <property type="entry name" value="PIN domain-like"/>
    <property type="match status" value="1"/>
</dbReference>
<protein>
    <submittedName>
        <fullName evidence="2">Putative toxin-antitoxin system toxin component, PIN family</fullName>
    </submittedName>
</protein>
<evidence type="ECO:0000313" key="3">
    <source>
        <dbReference type="Proteomes" id="UP000477980"/>
    </source>
</evidence>
<dbReference type="SMART" id="SM00670">
    <property type="entry name" value="PINc"/>
    <property type="match status" value="1"/>
</dbReference>
<organism evidence="2 3">
    <name type="scientific">Segatella copri</name>
    <dbReference type="NCBI Taxonomy" id="165179"/>
    <lineage>
        <taxon>Bacteria</taxon>
        <taxon>Pseudomonadati</taxon>
        <taxon>Bacteroidota</taxon>
        <taxon>Bacteroidia</taxon>
        <taxon>Bacteroidales</taxon>
        <taxon>Prevotellaceae</taxon>
        <taxon>Segatella</taxon>
    </lineage>
</organism>
<dbReference type="InterPro" id="IPR029060">
    <property type="entry name" value="PIN-like_dom_sf"/>
</dbReference>
<reference evidence="2 3" key="1">
    <citation type="submission" date="2019-09" db="EMBL/GenBank/DDBJ databases">
        <title>Distinct polysaccharide growth profiles of human intestinal Prevotella copri isolates.</title>
        <authorList>
            <person name="Fehlner-Peach H."/>
            <person name="Magnabosco C."/>
            <person name="Raghavan V."/>
            <person name="Scher J.U."/>
            <person name="Tett A."/>
            <person name="Cox L.M."/>
            <person name="Gottsegen C."/>
            <person name="Watters A."/>
            <person name="Wiltshire- Gordon J.D."/>
            <person name="Segata N."/>
            <person name="Bonneau R."/>
            <person name="Littman D.R."/>
        </authorList>
    </citation>
    <scope>NUCLEOTIDE SEQUENCE [LARGE SCALE GENOMIC DNA]</scope>
    <source>
        <strain evidence="3">iAA917</strain>
    </source>
</reference>
<dbReference type="InterPro" id="IPR002850">
    <property type="entry name" value="PIN_toxin-like"/>
</dbReference>
<dbReference type="RefSeq" id="WP_153091117.1">
    <property type="nucleotide sequence ID" value="NZ_VZAH01000116.1"/>
</dbReference>
<dbReference type="InterPro" id="IPR002716">
    <property type="entry name" value="PIN_dom"/>
</dbReference>
<dbReference type="NCBIfam" id="TIGR00305">
    <property type="entry name" value="putative toxin-antitoxin system toxin component, PIN family"/>
    <property type="match status" value="1"/>
</dbReference>
<gene>
    <name evidence="2" type="ORF">F7D25_12160</name>
</gene>
<dbReference type="Proteomes" id="UP000477980">
    <property type="component" value="Unassembled WGS sequence"/>
</dbReference>
<evidence type="ECO:0000259" key="1">
    <source>
        <dbReference type="SMART" id="SM00670"/>
    </source>
</evidence>
<evidence type="ECO:0000313" key="2">
    <source>
        <dbReference type="EMBL" id="MQP15146.1"/>
    </source>
</evidence>
<dbReference type="EMBL" id="VZAH01000116">
    <property type="protein sequence ID" value="MQP15146.1"/>
    <property type="molecule type" value="Genomic_DNA"/>
</dbReference>
<dbReference type="Gene3D" id="3.40.50.1010">
    <property type="entry name" value="5'-nuclease"/>
    <property type="match status" value="1"/>
</dbReference>
<feature type="domain" description="PIN" evidence="1">
    <location>
        <begin position="2"/>
        <end position="113"/>
    </location>
</feature>
<dbReference type="AlphaFoldDB" id="A0A6G1VNK0"/>
<comment type="caution">
    <text evidence="2">The sequence shown here is derived from an EMBL/GenBank/DDBJ whole genome shotgun (WGS) entry which is preliminary data.</text>
</comment>
<dbReference type="PANTHER" id="PTHR34610:SF3">
    <property type="entry name" value="SSL7007 PROTEIN"/>
    <property type="match status" value="1"/>
</dbReference>